<evidence type="ECO:0000256" key="4">
    <source>
        <dbReference type="SAM" id="MobiDB-lite"/>
    </source>
</evidence>
<dbReference type="Gene3D" id="1.10.238.100">
    <property type="entry name" value="YAP1 redox domain. Chain B"/>
    <property type="match status" value="1"/>
</dbReference>
<dbReference type="InterPro" id="IPR046347">
    <property type="entry name" value="bZIP_sf"/>
</dbReference>
<evidence type="ECO:0000256" key="1">
    <source>
        <dbReference type="ARBA" id="ARBA00004123"/>
    </source>
</evidence>
<dbReference type="SMART" id="SM00338">
    <property type="entry name" value="BRLZ"/>
    <property type="match status" value="1"/>
</dbReference>
<dbReference type="SUPFAM" id="SSF111430">
    <property type="entry name" value="YAP1 redox domain"/>
    <property type="match status" value="1"/>
</dbReference>
<dbReference type="PANTHER" id="PTHR40621:SF6">
    <property type="entry name" value="AP-1-LIKE TRANSCRIPTION FACTOR YAP1-RELATED"/>
    <property type="match status" value="1"/>
</dbReference>
<dbReference type="InterPro" id="IPR004827">
    <property type="entry name" value="bZIP"/>
</dbReference>
<feature type="region of interest" description="Disordered" evidence="4">
    <location>
        <begin position="37"/>
        <end position="169"/>
    </location>
</feature>
<protein>
    <recommendedName>
        <fullName evidence="5">BZIP domain-containing protein</fullName>
    </recommendedName>
</protein>
<dbReference type="GO" id="GO:0001228">
    <property type="term" value="F:DNA-binding transcription activator activity, RNA polymerase II-specific"/>
    <property type="evidence" value="ECO:0007669"/>
    <property type="project" value="TreeGrafter"/>
</dbReference>
<dbReference type="GO" id="GO:0033554">
    <property type="term" value="P:cellular response to stress"/>
    <property type="evidence" value="ECO:0007669"/>
    <property type="project" value="UniProtKB-ARBA"/>
</dbReference>
<dbReference type="CDD" id="cd14688">
    <property type="entry name" value="bZIP_YAP"/>
    <property type="match status" value="1"/>
</dbReference>
<dbReference type="Pfam" id="PF08601">
    <property type="entry name" value="PAP1"/>
    <property type="match status" value="1"/>
</dbReference>
<dbReference type="EMBL" id="JAUEPT010000001">
    <property type="protein sequence ID" value="KAK0456837.1"/>
    <property type="molecule type" value="Genomic_DNA"/>
</dbReference>
<comment type="subcellular location">
    <subcellularLocation>
        <location evidence="2">Cytoplasm</location>
    </subcellularLocation>
    <subcellularLocation>
        <location evidence="1">Nucleus</location>
    </subcellularLocation>
</comment>
<dbReference type="InterPro" id="IPR050936">
    <property type="entry name" value="AP-1-like"/>
</dbReference>
<dbReference type="PROSITE" id="PS00036">
    <property type="entry name" value="BZIP_BASIC"/>
    <property type="match status" value="1"/>
</dbReference>
<dbReference type="SUPFAM" id="SSF57959">
    <property type="entry name" value="Leucine zipper domain"/>
    <property type="match status" value="1"/>
</dbReference>
<evidence type="ECO:0000256" key="3">
    <source>
        <dbReference type="ARBA" id="ARBA00023242"/>
    </source>
</evidence>
<evidence type="ECO:0000313" key="7">
    <source>
        <dbReference type="Proteomes" id="UP001175226"/>
    </source>
</evidence>
<accession>A0AA39K9F8</accession>
<dbReference type="PANTHER" id="PTHR40621">
    <property type="entry name" value="TRANSCRIPTION FACTOR KAPC-RELATED"/>
    <property type="match status" value="1"/>
</dbReference>
<dbReference type="InterPro" id="IPR023167">
    <property type="entry name" value="Yap1_redox_dom_sf"/>
</dbReference>
<dbReference type="AlphaFoldDB" id="A0AA39K9F8"/>
<name>A0AA39K9F8_9AGAR</name>
<comment type="caution">
    <text evidence="6">The sequence shown here is derived from an EMBL/GenBank/DDBJ whole genome shotgun (WGS) entry which is preliminary data.</text>
</comment>
<feature type="compositionally biased region" description="Basic and acidic residues" evidence="4">
    <location>
        <begin position="141"/>
        <end position="169"/>
    </location>
</feature>
<feature type="region of interest" description="Disordered" evidence="4">
    <location>
        <begin position="399"/>
        <end position="444"/>
    </location>
</feature>
<sequence length="557" mass="59590">MEAFPEITPLWDLSQATTFSQLADDDFLALLQKQFPSATNPAGNLSGDFAVDPQSISRFSLPSLNPPSEDSSPSPPRSAEAGSSMPAQDDDDSFVQGDTALKRKASDDDLEEGPSQKSQHTAGNSKKGASASKRKSTGGPDENRLLKRKEQNRAAQRAFRERKEKHVKDLEDKVAALEARNDQTTTENENLRDLLARLQSENMALKQGSFTFQVPKTAGRSIPSPSTSTLSPPENSLSASFSRNSPKPSLQKYTNPLDLSSLTAFDPSVLDLLDEPQAPATATTSGGAMEMDFGYNKDKGYLTSNFTTIANNPAFFSLASMFDPTPTPSPPTGNSMSNSDTPSFNFDMNSLTAWSPPSVHDSGTLDDLFGSYMDHTSGIDLNSILGPPTSISPIVHQANLNTHGTSPDSSSSSPSSNASDPSLFGTPIEGSSSESDLGHDEGTCPKTKMECVRHVDNSGLSPFVTNSAFFRKAGDNALVSGVSCQGSSSFPKTTKNDSNIEVLSAWRSITSNPNFKDCDINELCSEFSSKARCDGSKVVLEPSGVQHILKNLSKNRA</sequence>
<keyword evidence="3" id="KW-0539">Nucleus</keyword>
<dbReference type="Gene3D" id="1.20.5.170">
    <property type="match status" value="1"/>
</dbReference>
<keyword evidence="7" id="KW-1185">Reference proteome</keyword>
<feature type="region of interest" description="Disordered" evidence="4">
    <location>
        <begin position="215"/>
        <end position="254"/>
    </location>
</feature>
<feature type="compositionally biased region" description="Low complexity" evidence="4">
    <location>
        <begin position="221"/>
        <end position="238"/>
    </location>
</feature>
<dbReference type="InterPro" id="IPR013910">
    <property type="entry name" value="TF_PAP1"/>
</dbReference>
<evidence type="ECO:0000313" key="6">
    <source>
        <dbReference type="EMBL" id="KAK0456837.1"/>
    </source>
</evidence>
<feature type="compositionally biased region" description="Low complexity" evidence="4">
    <location>
        <begin position="122"/>
        <end position="131"/>
    </location>
</feature>
<feature type="compositionally biased region" description="Low complexity" evidence="4">
    <location>
        <begin position="60"/>
        <end position="84"/>
    </location>
</feature>
<evidence type="ECO:0000256" key="2">
    <source>
        <dbReference type="ARBA" id="ARBA00004496"/>
    </source>
</evidence>
<feature type="compositionally biased region" description="Polar residues" evidence="4">
    <location>
        <begin position="239"/>
        <end position="254"/>
    </location>
</feature>
<dbReference type="PROSITE" id="PS50217">
    <property type="entry name" value="BZIP"/>
    <property type="match status" value="1"/>
</dbReference>
<organism evidence="6 7">
    <name type="scientific">Armillaria borealis</name>
    <dbReference type="NCBI Taxonomy" id="47425"/>
    <lineage>
        <taxon>Eukaryota</taxon>
        <taxon>Fungi</taxon>
        <taxon>Dikarya</taxon>
        <taxon>Basidiomycota</taxon>
        <taxon>Agaricomycotina</taxon>
        <taxon>Agaricomycetes</taxon>
        <taxon>Agaricomycetidae</taxon>
        <taxon>Agaricales</taxon>
        <taxon>Marasmiineae</taxon>
        <taxon>Physalacriaceae</taxon>
        <taxon>Armillaria</taxon>
    </lineage>
</organism>
<feature type="compositionally biased region" description="Low complexity" evidence="4">
    <location>
        <begin position="406"/>
        <end position="422"/>
    </location>
</feature>
<dbReference type="GO" id="GO:0090575">
    <property type="term" value="C:RNA polymerase II transcription regulator complex"/>
    <property type="evidence" value="ECO:0007669"/>
    <property type="project" value="TreeGrafter"/>
</dbReference>
<evidence type="ECO:0000259" key="5">
    <source>
        <dbReference type="PROSITE" id="PS50217"/>
    </source>
</evidence>
<gene>
    <name evidence="6" type="ORF">EV421DRAFT_1896032</name>
</gene>
<proteinExistence type="predicted"/>
<dbReference type="GO" id="GO:0005737">
    <property type="term" value="C:cytoplasm"/>
    <property type="evidence" value="ECO:0007669"/>
    <property type="project" value="UniProtKB-SubCell"/>
</dbReference>
<dbReference type="Proteomes" id="UP001175226">
    <property type="component" value="Unassembled WGS sequence"/>
</dbReference>
<feature type="domain" description="BZIP" evidence="5">
    <location>
        <begin position="142"/>
        <end position="205"/>
    </location>
</feature>
<dbReference type="GO" id="GO:0000976">
    <property type="term" value="F:transcription cis-regulatory region binding"/>
    <property type="evidence" value="ECO:0007669"/>
    <property type="project" value="InterPro"/>
</dbReference>
<dbReference type="Pfam" id="PF00170">
    <property type="entry name" value="bZIP_1"/>
    <property type="match status" value="1"/>
</dbReference>
<reference evidence="6" key="1">
    <citation type="submission" date="2023-06" db="EMBL/GenBank/DDBJ databases">
        <authorList>
            <consortium name="Lawrence Berkeley National Laboratory"/>
            <person name="Ahrendt S."/>
            <person name="Sahu N."/>
            <person name="Indic B."/>
            <person name="Wong-Bajracharya J."/>
            <person name="Merenyi Z."/>
            <person name="Ke H.-M."/>
            <person name="Monk M."/>
            <person name="Kocsube S."/>
            <person name="Drula E."/>
            <person name="Lipzen A."/>
            <person name="Balint B."/>
            <person name="Henrissat B."/>
            <person name="Andreopoulos B."/>
            <person name="Martin F.M."/>
            <person name="Harder C.B."/>
            <person name="Rigling D."/>
            <person name="Ford K.L."/>
            <person name="Foster G.D."/>
            <person name="Pangilinan J."/>
            <person name="Papanicolaou A."/>
            <person name="Barry K."/>
            <person name="LaButti K."/>
            <person name="Viragh M."/>
            <person name="Koriabine M."/>
            <person name="Yan M."/>
            <person name="Riley R."/>
            <person name="Champramary S."/>
            <person name="Plett K.L."/>
            <person name="Tsai I.J."/>
            <person name="Slot J."/>
            <person name="Sipos G."/>
            <person name="Plett J."/>
            <person name="Nagy L.G."/>
            <person name="Grigoriev I.V."/>
        </authorList>
    </citation>
    <scope>NUCLEOTIDE SEQUENCE</scope>
    <source>
        <strain evidence="6">FPL87.14</strain>
    </source>
</reference>